<dbReference type="AlphaFoldDB" id="A0A7D9EEL4"/>
<dbReference type="Proteomes" id="UP001152795">
    <property type="component" value="Unassembled WGS sequence"/>
</dbReference>
<name>A0A7D9EEL4_PARCT</name>
<dbReference type="EMBL" id="CACRXK020006151">
    <property type="protein sequence ID" value="CAB4008529.1"/>
    <property type="molecule type" value="Genomic_DNA"/>
</dbReference>
<keyword evidence="3" id="KW-1185">Reference proteome</keyword>
<feature type="region of interest" description="Disordered" evidence="1">
    <location>
        <begin position="627"/>
        <end position="671"/>
    </location>
</feature>
<proteinExistence type="predicted"/>
<evidence type="ECO:0000256" key="1">
    <source>
        <dbReference type="SAM" id="MobiDB-lite"/>
    </source>
</evidence>
<feature type="compositionally biased region" description="Polar residues" evidence="1">
    <location>
        <begin position="647"/>
        <end position="671"/>
    </location>
</feature>
<evidence type="ECO:0000313" key="3">
    <source>
        <dbReference type="Proteomes" id="UP001152795"/>
    </source>
</evidence>
<dbReference type="PANTHER" id="PTHR35158">
    <property type="entry name" value="CDNA SEQUENCE CN725425"/>
    <property type="match status" value="1"/>
</dbReference>
<evidence type="ECO:0000313" key="2">
    <source>
        <dbReference type="EMBL" id="CAB4008529.1"/>
    </source>
</evidence>
<accession>A0A7D9EEL4</accession>
<feature type="compositionally biased region" description="Basic and acidic residues" evidence="1">
    <location>
        <begin position="330"/>
        <end position="339"/>
    </location>
</feature>
<dbReference type="InterPro" id="IPR027883">
    <property type="entry name" value="Redic1-like"/>
</dbReference>
<feature type="region of interest" description="Disordered" evidence="1">
    <location>
        <begin position="561"/>
        <end position="591"/>
    </location>
</feature>
<feature type="compositionally biased region" description="Polar residues" evidence="1">
    <location>
        <begin position="1050"/>
        <end position="1064"/>
    </location>
</feature>
<dbReference type="OrthoDB" id="10616182at2759"/>
<feature type="compositionally biased region" description="Basic and acidic residues" evidence="1">
    <location>
        <begin position="1067"/>
        <end position="1083"/>
    </location>
</feature>
<dbReference type="PANTHER" id="PTHR35158:SF1">
    <property type="entry name" value="CDNA SEQUENCE CN725425"/>
    <property type="match status" value="1"/>
</dbReference>
<comment type="caution">
    <text evidence="2">The sequence shown here is derived from an EMBL/GenBank/DDBJ whole genome shotgun (WGS) entry which is preliminary data.</text>
</comment>
<protein>
    <submittedName>
        <fullName evidence="2">Uncharacterized protein</fullName>
    </submittedName>
</protein>
<feature type="region of interest" description="Disordered" evidence="1">
    <location>
        <begin position="1036"/>
        <end position="1085"/>
    </location>
</feature>
<gene>
    <name evidence="2" type="ORF">PACLA_8A039779</name>
</gene>
<sequence>MNWVGGIRNRVKLKQEKKLQKEFFERKRLQKKLNITNPISVNASASRANNGRTHQSISQDLLALQVIMQTHDKPYKSNSEIRQPTKVNLDRPNRHQPKFKDEEILDLPLPSSAKPSTLEFSEARDRVQHDKSPAYPFHQKEAIENTAKKVGSTEPDFNTTASDFPLGKESLKTNQNRTVDSSYEKHTKHSAFDYDQKPTKYSEYSEGFEFNSKQDKFPAMYSFHQKKETENTKREANSYDLVQNAATNFSPTEENVTLNECRPPNGDSFYQIRSTPSKFVCDQGQIMKRKVDSFELNNFADVKRTRQGELFLSEQITSTIHEDKERCLKSVRSLPEKQKQPHPTPKYRNIEEQSPFIPYAAPAPYSLAARTITYVDQQDSYPNSQKSDYNRSTPQRLIQRSPRFNHYNDDYENLEQAMETYQPISHSAKHEKLFLAGCIQSNKTNNDIRLSTTMENDDYPLPSPATNEITIDCLNKSDPQSFLTDLHVLEEIIPENKHQPFKVNPDDVLRIENSSSQYVGQMDEKIVDNKDNTGIDEARSEDRRNFITVAKQAHVDTLVREDKQDIRNENNHNEENVSASESCSPRRSKNAAEELKEVMAVQQYESSQESLYYSSWSSSASEIEDNQKHVATKSGKLSSKYSKEVKQTNPKEPIQTTSSQDLPSTSTSEQLQNNGQNQVYTLGLSNGLKHLSKTKELPARNPDQKRSNLSVFRIYPLSRSEEKGIQTLPMESKGATVIHKSVAVQCEIWSTNPFGNLSEDKGSITAQIQDGKIMKATCQDRDIETHSSGDSGLRGANTRADCKQNVLKGDRDKNTKIRLSHNSELPGEICETNVDLKPSNYLVPTPPILDIQTNCLENTIVRNDPAFLETTKEPKRKRSNHLLQPVGYSAENIIPDTPLILTENTDTHVIYENKFSGISTNTPANTIITDVQSIDPVITEQNIVETNSNASSVETTTKIADSENKIKTLSPQQKIMPNISNADVQSGDMVRPGHSSTQDKIEKVASSVETSTEITTSESKVKTLSSLHADKTTIATGQTDKTINPYGEPGQNTNPNGETDTPTTLYGERDKTTMPHGETDKTTTDTVQNWEGLLDTIPNPNSRQHDSD</sequence>
<feature type="compositionally biased region" description="Basic and acidic residues" evidence="1">
    <location>
        <begin position="561"/>
        <end position="575"/>
    </location>
</feature>
<reference evidence="2" key="1">
    <citation type="submission" date="2020-04" db="EMBL/GenBank/DDBJ databases">
        <authorList>
            <person name="Alioto T."/>
            <person name="Alioto T."/>
            <person name="Gomez Garrido J."/>
        </authorList>
    </citation>
    <scope>NUCLEOTIDE SEQUENCE</scope>
    <source>
        <strain evidence="2">A484AB</strain>
    </source>
</reference>
<feature type="compositionally biased region" description="Polar residues" evidence="1">
    <location>
        <begin position="576"/>
        <end position="585"/>
    </location>
</feature>
<feature type="region of interest" description="Disordered" evidence="1">
    <location>
        <begin position="330"/>
        <end position="350"/>
    </location>
</feature>
<organism evidence="2 3">
    <name type="scientific">Paramuricea clavata</name>
    <name type="common">Red gorgonian</name>
    <name type="synonym">Violescent sea-whip</name>
    <dbReference type="NCBI Taxonomy" id="317549"/>
    <lineage>
        <taxon>Eukaryota</taxon>
        <taxon>Metazoa</taxon>
        <taxon>Cnidaria</taxon>
        <taxon>Anthozoa</taxon>
        <taxon>Octocorallia</taxon>
        <taxon>Malacalcyonacea</taxon>
        <taxon>Plexauridae</taxon>
        <taxon>Paramuricea</taxon>
    </lineage>
</organism>